<dbReference type="InterPro" id="IPR011990">
    <property type="entry name" value="TPR-like_helical_dom_sf"/>
</dbReference>
<proteinExistence type="predicted"/>
<dbReference type="SUPFAM" id="SSF48452">
    <property type="entry name" value="TPR-like"/>
    <property type="match status" value="2"/>
</dbReference>
<accession>A0A3D8I3L2</accession>
<dbReference type="Gene3D" id="1.25.40.10">
    <property type="entry name" value="Tetratricopeptide repeat domain"/>
    <property type="match status" value="2"/>
</dbReference>
<evidence type="ECO:0000256" key="1">
    <source>
        <dbReference type="SAM" id="SignalP"/>
    </source>
</evidence>
<name>A0A3D8I3L2_9HELI</name>
<gene>
    <name evidence="2" type="ORF">CQA63_05500</name>
</gene>
<organism evidence="2 3">
    <name type="scientific">Helicobacter marmotae</name>
    <dbReference type="NCBI Taxonomy" id="152490"/>
    <lineage>
        <taxon>Bacteria</taxon>
        <taxon>Pseudomonadati</taxon>
        <taxon>Campylobacterota</taxon>
        <taxon>Epsilonproteobacteria</taxon>
        <taxon>Campylobacterales</taxon>
        <taxon>Helicobacteraceae</taxon>
        <taxon>Helicobacter</taxon>
    </lineage>
</organism>
<dbReference type="Proteomes" id="UP000256599">
    <property type="component" value="Unassembled WGS sequence"/>
</dbReference>
<dbReference type="RefSeq" id="WP_104700016.1">
    <property type="nucleotide sequence ID" value="NZ_FZPP01000019.1"/>
</dbReference>
<feature type="chain" id="PRO_5017833169" evidence="1">
    <location>
        <begin position="20"/>
        <end position="429"/>
    </location>
</feature>
<evidence type="ECO:0000313" key="3">
    <source>
        <dbReference type="Proteomes" id="UP000256599"/>
    </source>
</evidence>
<dbReference type="OrthoDB" id="9766710at2"/>
<dbReference type="EMBL" id="NXLR01000009">
    <property type="protein sequence ID" value="RDU59708.1"/>
    <property type="molecule type" value="Genomic_DNA"/>
</dbReference>
<feature type="signal peptide" evidence="1">
    <location>
        <begin position="1"/>
        <end position="19"/>
    </location>
</feature>
<reference evidence="2 3" key="1">
    <citation type="submission" date="2018-04" db="EMBL/GenBank/DDBJ databases">
        <title>Novel Campyloabacter and Helicobacter Species and Strains.</title>
        <authorList>
            <person name="Mannion A.J."/>
            <person name="Shen Z."/>
            <person name="Fox J.G."/>
        </authorList>
    </citation>
    <scope>NUCLEOTIDE SEQUENCE [LARGE SCALE GENOMIC DNA]</scope>
    <source>
        <strain evidence="2 3">MIT 98-6070</strain>
    </source>
</reference>
<dbReference type="AlphaFoldDB" id="A0A3D8I3L2"/>
<keyword evidence="1" id="KW-0732">Signal</keyword>
<sequence>MRVFLILLCVLCFSYGAFNEDDALFEALDYEAQSQFDKARDMYLVLYEETHKLEYFKEAILLSSMLDNPQATLDFAYEYMAQGGEKDLALHKVFLDSYLKLGLSQRAIEEALFIAKSEQSPMLDDILGSLYANEGRYEEALVYLKRAYEETKSPDIVRKIITIELAQSHSKEALDMLDKHIEEYGCNGNFCKFSIEVYAKFAKTAQIELLLEQAFEQDPTIENARNLILIYTYQKKFKQASDIASQFPFKGQILLELYVAQQDYPNAAKQAKYLYEENHNPYFLALEQVYSFESLNNKQDKAQIQNIINNLKTALHLMQTPEKAVAKDSRLDASLENHQGSELGFFFNFLGYLMIDYELDVKEGLRHVKKALETQPLNPTYLDSLAWGYYKLKDCQGAKQTFSLIPEDNIQKEQELQTHKALIDKCSLP</sequence>
<comment type="caution">
    <text evidence="2">The sequence shown here is derived from an EMBL/GenBank/DDBJ whole genome shotgun (WGS) entry which is preliminary data.</text>
</comment>
<keyword evidence="3" id="KW-1185">Reference proteome</keyword>
<evidence type="ECO:0000313" key="2">
    <source>
        <dbReference type="EMBL" id="RDU59708.1"/>
    </source>
</evidence>
<protein>
    <submittedName>
        <fullName evidence="2">ATP-dependent nuclease</fullName>
    </submittedName>
</protein>